<feature type="region of interest" description="Disordered" evidence="1">
    <location>
        <begin position="1"/>
        <end position="26"/>
    </location>
</feature>
<dbReference type="AlphaFoldDB" id="A0A8J2PVA1"/>
<gene>
    <name evidence="2" type="ORF">AFUS01_LOCUS39328</name>
</gene>
<keyword evidence="3" id="KW-1185">Reference proteome</keyword>
<feature type="compositionally biased region" description="Polar residues" evidence="1">
    <location>
        <begin position="1"/>
        <end position="10"/>
    </location>
</feature>
<dbReference type="Proteomes" id="UP000708208">
    <property type="component" value="Unassembled WGS sequence"/>
</dbReference>
<comment type="caution">
    <text evidence="2">The sequence shown here is derived from an EMBL/GenBank/DDBJ whole genome shotgun (WGS) entry which is preliminary data.</text>
</comment>
<name>A0A8J2PVA1_9HEXA</name>
<accession>A0A8J2PVA1</accession>
<evidence type="ECO:0000313" key="3">
    <source>
        <dbReference type="Proteomes" id="UP000708208"/>
    </source>
</evidence>
<organism evidence="2 3">
    <name type="scientific">Allacma fusca</name>
    <dbReference type="NCBI Taxonomy" id="39272"/>
    <lineage>
        <taxon>Eukaryota</taxon>
        <taxon>Metazoa</taxon>
        <taxon>Ecdysozoa</taxon>
        <taxon>Arthropoda</taxon>
        <taxon>Hexapoda</taxon>
        <taxon>Collembola</taxon>
        <taxon>Symphypleona</taxon>
        <taxon>Sminthuridae</taxon>
        <taxon>Allacma</taxon>
    </lineage>
</organism>
<reference evidence="2" key="1">
    <citation type="submission" date="2021-06" db="EMBL/GenBank/DDBJ databases">
        <authorList>
            <person name="Hodson N. C."/>
            <person name="Mongue J. A."/>
            <person name="Jaron S. K."/>
        </authorList>
    </citation>
    <scope>NUCLEOTIDE SEQUENCE</scope>
</reference>
<evidence type="ECO:0000256" key="1">
    <source>
        <dbReference type="SAM" id="MobiDB-lite"/>
    </source>
</evidence>
<dbReference type="EMBL" id="CAJVCH010551604">
    <property type="protein sequence ID" value="CAG7829467.1"/>
    <property type="molecule type" value="Genomic_DNA"/>
</dbReference>
<feature type="non-terminal residue" evidence="2">
    <location>
        <position position="46"/>
    </location>
</feature>
<protein>
    <submittedName>
        <fullName evidence="2">Uncharacterized protein</fullName>
    </submittedName>
</protein>
<proteinExistence type="predicted"/>
<evidence type="ECO:0000313" key="2">
    <source>
        <dbReference type="EMBL" id="CAG7829467.1"/>
    </source>
</evidence>
<sequence>MEPDISSTDTDQLHLRASRLPRPYKTSSFYSQHVPLDLSPVGVKRN</sequence>